<proteinExistence type="predicted"/>
<dbReference type="InterPro" id="IPR011008">
    <property type="entry name" value="Dimeric_a/b-barrel"/>
</dbReference>
<name>A0A8H6XTR1_9AGAR</name>
<protein>
    <recommendedName>
        <fullName evidence="3">ABM domain-containing protein</fullName>
    </recommendedName>
</protein>
<evidence type="ECO:0000313" key="2">
    <source>
        <dbReference type="Proteomes" id="UP000623467"/>
    </source>
</evidence>
<reference evidence="1" key="1">
    <citation type="submission" date="2020-05" db="EMBL/GenBank/DDBJ databases">
        <title>Mycena genomes resolve the evolution of fungal bioluminescence.</title>
        <authorList>
            <person name="Tsai I.J."/>
        </authorList>
    </citation>
    <scope>NUCLEOTIDE SEQUENCE</scope>
    <source>
        <strain evidence="1">160909Yilan</strain>
    </source>
</reference>
<evidence type="ECO:0008006" key="3">
    <source>
        <dbReference type="Google" id="ProtNLM"/>
    </source>
</evidence>
<accession>A0A8H6XTR1</accession>
<dbReference type="EMBL" id="JACAZH010000019">
    <property type="protein sequence ID" value="KAF7346426.1"/>
    <property type="molecule type" value="Genomic_DNA"/>
</dbReference>
<dbReference type="OrthoDB" id="3830579at2759"/>
<sequence>MPSIQIAHFPVSDTFVSNPDIFKAPLDIIKGAEGHKGSYYGLQIEDKKTGYFVSVWDSYEAHQKVIKDPNYAGIIEALKPAVSGPFERHHINVSSDPTAALTAPAVEFVVFTLKDGAADKLTPLMEELGAGADTAAGAHPPCAWGQSVEDKNKFLLVIGWDTVQAHWDAVKEGTALHGIVVKIKEFADLWIGHSHMKKHEV</sequence>
<gene>
    <name evidence="1" type="ORF">MSAN_01870500</name>
</gene>
<keyword evidence="2" id="KW-1185">Reference proteome</keyword>
<organism evidence="1 2">
    <name type="scientific">Mycena sanguinolenta</name>
    <dbReference type="NCBI Taxonomy" id="230812"/>
    <lineage>
        <taxon>Eukaryota</taxon>
        <taxon>Fungi</taxon>
        <taxon>Dikarya</taxon>
        <taxon>Basidiomycota</taxon>
        <taxon>Agaricomycotina</taxon>
        <taxon>Agaricomycetes</taxon>
        <taxon>Agaricomycetidae</taxon>
        <taxon>Agaricales</taxon>
        <taxon>Marasmiineae</taxon>
        <taxon>Mycenaceae</taxon>
        <taxon>Mycena</taxon>
    </lineage>
</organism>
<evidence type="ECO:0000313" key="1">
    <source>
        <dbReference type="EMBL" id="KAF7346426.1"/>
    </source>
</evidence>
<dbReference type="Proteomes" id="UP000623467">
    <property type="component" value="Unassembled WGS sequence"/>
</dbReference>
<comment type="caution">
    <text evidence="1">The sequence shown here is derived from an EMBL/GenBank/DDBJ whole genome shotgun (WGS) entry which is preliminary data.</text>
</comment>
<dbReference type="SUPFAM" id="SSF54909">
    <property type="entry name" value="Dimeric alpha+beta barrel"/>
    <property type="match status" value="1"/>
</dbReference>
<dbReference type="AlphaFoldDB" id="A0A8H6XTR1"/>
<dbReference type="Gene3D" id="3.30.70.100">
    <property type="match status" value="2"/>
</dbReference>